<keyword evidence="1" id="KW-0969">Cilium</keyword>
<dbReference type="AlphaFoldDB" id="A0A0A9W5G8"/>
<keyword evidence="1" id="KW-0282">Flagellum</keyword>
<reference evidence="1" key="1">
    <citation type="journal article" date="2014" name="PLoS ONE">
        <title>Transcriptome-Based Identification of ABC Transporters in the Western Tarnished Plant Bug Lygus hesperus.</title>
        <authorList>
            <person name="Hull J.J."/>
            <person name="Chaney K."/>
            <person name="Geib S.M."/>
            <person name="Fabrick J.A."/>
            <person name="Brent C.S."/>
            <person name="Walsh D."/>
            <person name="Lavine L.C."/>
        </authorList>
    </citation>
    <scope>NUCLEOTIDE SEQUENCE</scope>
</reference>
<evidence type="ECO:0000313" key="1">
    <source>
        <dbReference type="EMBL" id="JAG03682.1"/>
    </source>
</evidence>
<accession>A0A0A9W5G8</accession>
<protein>
    <submittedName>
        <fullName evidence="1">Flagellar radial spoke protein 3</fullName>
    </submittedName>
</protein>
<name>A0A0A9W5G8_LYGHE</name>
<gene>
    <name evidence="1" type="primary">RSP3</name>
    <name evidence="1" type="ORF">CM83_39123</name>
</gene>
<reference evidence="1" key="2">
    <citation type="submission" date="2014-07" db="EMBL/GenBank/DDBJ databases">
        <authorList>
            <person name="Hull J."/>
        </authorList>
    </citation>
    <scope>NUCLEOTIDE SEQUENCE</scope>
</reference>
<keyword evidence="1" id="KW-0966">Cell projection</keyword>
<organism evidence="1">
    <name type="scientific">Lygus hesperus</name>
    <name type="common">Western plant bug</name>
    <dbReference type="NCBI Taxonomy" id="30085"/>
    <lineage>
        <taxon>Eukaryota</taxon>
        <taxon>Metazoa</taxon>
        <taxon>Ecdysozoa</taxon>
        <taxon>Arthropoda</taxon>
        <taxon>Hexapoda</taxon>
        <taxon>Insecta</taxon>
        <taxon>Pterygota</taxon>
        <taxon>Neoptera</taxon>
        <taxon>Paraneoptera</taxon>
        <taxon>Hemiptera</taxon>
        <taxon>Heteroptera</taxon>
        <taxon>Panheteroptera</taxon>
        <taxon>Cimicomorpha</taxon>
        <taxon>Miridae</taxon>
        <taxon>Mirini</taxon>
        <taxon>Lygus</taxon>
    </lineage>
</organism>
<proteinExistence type="predicted"/>
<sequence length="273" mass="31456">MLGAFSEHDFKTPYSKSKKWFKAGLDLKKLTIDSLETACGSYTAAECLTNSVEIIYKSYIRTVVEDKVHKKSRDLRKELEIMFDRFVCKGSVMAYRCLPVQSEQKVIEEPDPLKKKGTIRKRVVVIKTTRPRIPKGPMTPQEEAVVSNLNTALSRVETFAPDWDYNTFKNPVKWEEGIRQGVERITTLTSSLSKVMLRRRADVRNAILALRRQNEIPMPQVERGITKNGITPDEWNQAIPVVLNENDVNYAREFLTGISFIMNRRIEYPQLID</sequence>
<dbReference type="EMBL" id="GBHO01039922">
    <property type="protein sequence ID" value="JAG03682.1"/>
    <property type="molecule type" value="Transcribed_RNA"/>
</dbReference>